<evidence type="ECO:0000313" key="2">
    <source>
        <dbReference type="EMBL" id="TKD05221.1"/>
    </source>
</evidence>
<dbReference type="AlphaFoldDB" id="A0A4U1J9X9"/>
<evidence type="ECO:0000256" key="1">
    <source>
        <dbReference type="SAM" id="MobiDB-lite"/>
    </source>
</evidence>
<feature type="compositionally biased region" description="Acidic residues" evidence="1">
    <location>
        <begin position="54"/>
        <end position="71"/>
    </location>
</feature>
<dbReference type="RefSeq" id="WP_136931028.1">
    <property type="nucleotide sequence ID" value="NZ_SSMQ01000022.1"/>
</dbReference>
<reference evidence="2 3" key="1">
    <citation type="submission" date="2019-04" db="EMBL/GenBank/DDBJ databases">
        <authorList>
            <person name="Li Y."/>
            <person name="Wang J."/>
        </authorList>
    </citation>
    <scope>NUCLEOTIDE SEQUENCE [LARGE SCALE GENOMIC DNA]</scope>
    <source>
        <strain evidence="2 3">DSM 14668</strain>
    </source>
</reference>
<sequence>MDKGLVDLKECRVEASPALICLDGAGTSDGPDSAGPTGGTLVTVGVGAGSGDYWFDEEGEGGAGDWDDDPGEGGQGGN</sequence>
<evidence type="ECO:0000313" key="3">
    <source>
        <dbReference type="Proteomes" id="UP000309215"/>
    </source>
</evidence>
<dbReference type="EMBL" id="SSMQ01000022">
    <property type="protein sequence ID" value="TKD05221.1"/>
    <property type="molecule type" value="Genomic_DNA"/>
</dbReference>
<comment type="caution">
    <text evidence="2">The sequence shown here is derived from an EMBL/GenBank/DDBJ whole genome shotgun (WGS) entry which is preliminary data.</text>
</comment>
<organism evidence="2 3">
    <name type="scientific">Polyangium fumosum</name>
    <dbReference type="NCBI Taxonomy" id="889272"/>
    <lineage>
        <taxon>Bacteria</taxon>
        <taxon>Pseudomonadati</taxon>
        <taxon>Myxococcota</taxon>
        <taxon>Polyangia</taxon>
        <taxon>Polyangiales</taxon>
        <taxon>Polyangiaceae</taxon>
        <taxon>Polyangium</taxon>
    </lineage>
</organism>
<protein>
    <submittedName>
        <fullName evidence="2">Uncharacterized protein</fullName>
    </submittedName>
</protein>
<accession>A0A4U1J9X9</accession>
<proteinExistence type="predicted"/>
<keyword evidence="3" id="KW-1185">Reference proteome</keyword>
<dbReference type="Proteomes" id="UP000309215">
    <property type="component" value="Unassembled WGS sequence"/>
</dbReference>
<name>A0A4U1J9X9_9BACT</name>
<gene>
    <name evidence="2" type="ORF">E8A74_22060</name>
</gene>
<feature type="region of interest" description="Disordered" evidence="1">
    <location>
        <begin position="47"/>
        <end position="78"/>
    </location>
</feature>